<evidence type="ECO:0000313" key="10">
    <source>
        <dbReference type="Proteomes" id="UP000199373"/>
    </source>
</evidence>
<keyword evidence="8" id="KW-0472">Membrane</keyword>
<evidence type="ECO:0000256" key="6">
    <source>
        <dbReference type="PROSITE-ProRule" id="PRU00339"/>
    </source>
</evidence>
<feature type="transmembrane region" description="Helical" evidence="8">
    <location>
        <begin position="379"/>
        <end position="399"/>
    </location>
</feature>
<evidence type="ECO:0000256" key="5">
    <source>
        <dbReference type="ARBA" id="ARBA00038253"/>
    </source>
</evidence>
<keyword evidence="3" id="KW-0677">Repeat</keyword>
<dbReference type="SMART" id="SM00028">
    <property type="entry name" value="TPR"/>
    <property type="match status" value="4"/>
</dbReference>
<evidence type="ECO:0000256" key="7">
    <source>
        <dbReference type="SAM" id="Coils"/>
    </source>
</evidence>
<evidence type="ECO:0000256" key="2">
    <source>
        <dbReference type="ARBA" id="ARBA00022490"/>
    </source>
</evidence>
<keyword evidence="7" id="KW-0175">Coiled coil</keyword>
<keyword evidence="10" id="KW-1185">Reference proteome</keyword>
<feature type="repeat" description="TPR" evidence="6">
    <location>
        <begin position="117"/>
        <end position="150"/>
    </location>
</feature>
<evidence type="ECO:0000313" key="9">
    <source>
        <dbReference type="EMBL" id="SEW19108.1"/>
    </source>
</evidence>
<gene>
    <name evidence="9" type="ORF">SAMN04487850_2023</name>
</gene>
<evidence type="ECO:0000256" key="4">
    <source>
        <dbReference type="ARBA" id="ARBA00022803"/>
    </source>
</evidence>
<keyword evidence="2" id="KW-0963">Cytoplasm</keyword>
<dbReference type="SUPFAM" id="SSF48452">
    <property type="entry name" value="TPR-like"/>
    <property type="match status" value="2"/>
</dbReference>
<name>A0A1I0PX91_9BACT</name>
<evidence type="ECO:0000256" key="8">
    <source>
        <dbReference type="SAM" id="Phobius"/>
    </source>
</evidence>
<accession>A0A1I0PX91</accession>
<dbReference type="PROSITE" id="PS50005">
    <property type="entry name" value="TPR"/>
    <property type="match status" value="2"/>
</dbReference>
<reference evidence="9 10" key="1">
    <citation type="submission" date="2016-10" db="EMBL/GenBank/DDBJ databases">
        <authorList>
            <person name="de Groot N.N."/>
        </authorList>
    </citation>
    <scope>NUCLEOTIDE SEQUENCE [LARGE SCALE GENOMIC DNA]</scope>
    <source>
        <strain evidence="9 10">TC2-24</strain>
    </source>
</reference>
<evidence type="ECO:0008006" key="11">
    <source>
        <dbReference type="Google" id="ProtNLM"/>
    </source>
</evidence>
<dbReference type="PANTHER" id="PTHR46630">
    <property type="entry name" value="TETRATRICOPEPTIDE REPEAT PROTEIN 29"/>
    <property type="match status" value="1"/>
</dbReference>
<comment type="similarity">
    <text evidence="5">Belongs to the Rap family.</text>
</comment>
<dbReference type="InterPro" id="IPR051476">
    <property type="entry name" value="Bac_ResReg_Asp_Phosphatase"/>
</dbReference>
<keyword evidence="8" id="KW-0812">Transmembrane</keyword>
<keyword evidence="8" id="KW-1133">Transmembrane helix</keyword>
<dbReference type="GO" id="GO:0005737">
    <property type="term" value="C:cytoplasm"/>
    <property type="evidence" value="ECO:0007669"/>
    <property type="project" value="UniProtKB-SubCell"/>
</dbReference>
<feature type="repeat" description="TPR" evidence="6">
    <location>
        <begin position="309"/>
        <end position="342"/>
    </location>
</feature>
<dbReference type="AlphaFoldDB" id="A0A1I0PX91"/>
<dbReference type="EMBL" id="FOIQ01000005">
    <property type="protein sequence ID" value="SEW19108.1"/>
    <property type="molecule type" value="Genomic_DNA"/>
</dbReference>
<sequence length="591" mass="69551">MLLTYYLHKLSNRSYTIRLTRQALMGLVLLITACKGEPYPQSLRSADALANENPDSAVIVLKQMDGDMAQAPETVQRYYQLLRIKADDKTDQMNVSTDSIQELVRYFEQEGDKSLLPTAYYYAGRVYSDLNDAPVSLSYFQKALDAMEGNDDLALKSFVYSQMGYLYLFQSLFEEAERCFRASYDIGIKTNDSTNIVLGLRDLGIVRQWQGEYEECIKYLRKAYNFAKQAGDVKARIRISRDLTYTLNYLKEYEQAKFYIQDPIKNIHLLDSSSVYETMASIYYNSHEMDSFLVCAKQLERVGDVFAKEYAYNKLTDLYLKRGDVDKARDYYGKYIQYNDSTAKITKSNELQKVHFLYDLQKKEAKNNQLKRDKQVRDILLIGLFLLFLFLGLFIYNYFYHKQKKDQERIAKLQMIQRDIRQKSEATIIENNKKIAELEKQMSAMHEGQQQALEKLEAYKKRYQAMNAIAKAEKDRKEWTKDIIKASSIYRTVMMRLEEDMPLNHSEWLQIETIINEYYPDFKERLYAIYDFSPYEYHLCLLTKMGFSPYQIATLTAHTRSSVTHTRKRLYRKSYNESGTGEQWDEFIHSL</sequence>
<comment type="subcellular location">
    <subcellularLocation>
        <location evidence="1">Cytoplasm</location>
    </subcellularLocation>
</comment>
<organism evidence="9 10">
    <name type="scientific">Prevotella aff. ruminicola Tc2-24</name>
    <dbReference type="NCBI Taxonomy" id="81582"/>
    <lineage>
        <taxon>Bacteria</taxon>
        <taxon>Pseudomonadati</taxon>
        <taxon>Bacteroidota</taxon>
        <taxon>Bacteroidia</taxon>
        <taxon>Bacteroidales</taxon>
        <taxon>Prevotellaceae</taxon>
        <taxon>Prevotella</taxon>
    </lineage>
</organism>
<protein>
    <recommendedName>
        <fullName evidence="11">Tetratricopeptide repeat-containing protein</fullName>
    </recommendedName>
</protein>
<dbReference type="Proteomes" id="UP000199373">
    <property type="component" value="Unassembled WGS sequence"/>
</dbReference>
<dbReference type="Gene3D" id="1.25.40.10">
    <property type="entry name" value="Tetratricopeptide repeat domain"/>
    <property type="match status" value="1"/>
</dbReference>
<dbReference type="PANTHER" id="PTHR46630:SF1">
    <property type="entry name" value="TETRATRICOPEPTIDE REPEAT PROTEIN 29"/>
    <property type="match status" value="1"/>
</dbReference>
<keyword evidence="4 6" id="KW-0802">TPR repeat</keyword>
<dbReference type="InterPro" id="IPR011990">
    <property type="entry name" value="TPR-like_helical_dom_sf"/>
</dbReference>
<dbReference type="InterPro" id="IPR019734">
    <property type="entry name" value="TPR_rpt"/>
</dbReference>
<evidence type="ECO:0000256" key="3">
    <source>
        <dbReference type="ARBA" id="ARBA00022737"/>
    </source>
</evidence>
<feature type="coiled-coil region" evidence="7">
    <location>
        <begin position="421"/>
        <end position="476"/>
    </location>
</feature>
<proteinExistence type="inferred from homology"/>
<evidence type="ECO:0000256" key="1">
    <source>
        <dbReference type="ARBA" id="ARBA00004496"/>
    </source>
</evidence>